<sequence>MNRTRFGIGCCEESNGSMQKCITCMAFATVMPGLLPGNIVNATLTVIVFRRKLHRQEITKIYAFAFVLRERKRKRRNEDQVLRELRLDPSISQRQISRNLGIPRSTVQRVINRNKLHAVQRVQALLPSDYEPRVRFCREMLKYNREDLQFFNKVLWTVFFSYFRNKMGKHKDVDKELRRLRRKLQKLEEKTKG</sequence>
<dbReference type="PANTHER" id="PTHR47326:SF1">
    <property type="entry name" value="HTH PSQ-TYPE DOMAIN-CONTAINING PROTEIN"/>
    <property type="match status" value="1"/>
</dbReference>
<proteinExistence type="predicted"/>
<dbReference type="InterPro" id="IPR036388">
    <property type="entry name" value="WH-like_DNA-bd_sf"/>
</dbReference>
<dbReference type="Proteomes" id="UP000648187">
    <property type="component" value="Unassembled WGS sequence"/>
</dbReference>
<accession>A0A835LB97</accession>
<dbReference type="PROSITE" id="PS50943">
    <property type="entry name" value="HTH_CROC1"/>
    <property type="match status" value="1"/>
</dbReference>
<evidence type="ECO:0000313" key="3">
    <source>
        <dbReference type="Proteomes" id="UP000648187"/>
    </source>
</evidence>
<evidence type="ECO:0000313" key="2">
    <source>
        <dbReference type="EMBL" id="KAF9424297.1"/>
    </source>
</evidence>
<dbReference type="PANTHER" id="PTHR47326">
    <property type="entry name" value="TRANSPOSABLE ELEMENT TC3 TRANSPOSASE-LIKE PROTEIN"/>
    <property type="match status" value="1"/>
</dbReference>
<comment type="caution">
    <text evidence="2">The sequence shown here is derived from an EMBL/GenBank/DDBJ whole genome shotgun (WGS) entry which is preliminary data.</text>
</comment>
<organism evidence="2 3">
    <name type="scientific">Spodoptera exigua</name>
    <name type="common">Beet armyworm</name>
    <name type="synonym">Noctua fulgens</name>
    <dbReference type="NCBI Taxonomy" id="7107"/>
    <lineage>
        <taxon>Eukaryota</taxon>
        <taxon>Metazoa</taxon>
        <taxon>Ecdysozoa</taxon>
        <taxon>Arthropoda</taxon>
        <taxon>Hexapoda</taxon>
        <taxon>Insecta</taxon>
        <taxon>Pterygota</taxon>
        <taxon>Neoptera</taxon>
        <taxon>Endopterygota</taxon>
        <taxon>Lepidoptera</taxon>
        <taxon>Glossata</taxon>
        <taxon>Ditrysia</taxon>
        <taxon>Noctuoidea</taxon>
        <taxon>Noctuidae</taxon>
        <taxon>Amphipyrinae</taxon>
        <taxon>Spodoptera</taxon>
    </lineage>
</organism>
<name>A0A835LB97_SPOEX</name>
<dbReference type="EMBL" id="JACKWZ010000003">
    <property type="protein sequence ID" value="KAF9424297.1"/>
    <property type="molecule type" value="Genomic_DNA"/>
</dbReference>
<dbReference type="Pfam" id="PF13412">
    <property type="entry name" value="HTH_24"/>
    <property type="match status" value="1"/>
</dbReference>
<dbReference type="AlphaFoldDB" id="A0A835LB97"/>
<keyword evidence="3" id="KW-1185">Reference proteome</keyword>
<reference evidence="2" key="1">
    <citation type="submission" date="2020-08" db="EMBL/GenBank/DDBJ databases">
        <title>Spodoptera exigua strain:BAW_Kor-Di-RS1 Genome sequencing and assembly.</title>
        <authorList>
            <person name="Kim J."/>
            <person name="Nam H.Y."/>
            <person name="Kwon M."/>
            <person name="Choi J.H."/>
            <person name="Cho S.R."/>
            <person name="Kim G.-H."/>
        </authorList>
    </citation>
    <scope>NUCLEOTIDE SEQUENCE</scope>
    <source>
        <strain evidence="2">BAW_Kor-Di-RS1</strain>
        <tissue evidence="2">Whole-body</tissue>
    </source>
</reference>
<dbReference type="CDD" id="cd00093">
    <property type="entry name" value="HTH_XRE"/>
    <property type="match status" value="1"/>
</dbReference>
<feature type="domain" description="HTH cro/C1-type" evidence="1">
    <location>
        <begin position="82"/>
        <end position="109"/>
    </location>
</feature>
<evidence type="ECO:0000259" key="1">
    <source>
        <dbReference type="PROSITE" id="PS50943"/>
    </source>
</evidence>
<gene>
    <name evidence="2" type="ORF">HW555_000436</name>
</gene>
<dbReference type="InterPro" id="IPR001387">
    <property type="entry name" value="Cro/C1-type_HTH"/>
</dbReference>
<protein>
    <recommendedName>
        <fullName evidence="1">HTH cro/C1-type domain-containing protein</fullName>
    </recommendedName>
</protein>
<dbReference type="Gene3D" id="1.10.10.10">
    <property type="entry name" value="Winged helix-like DNA-binding domain superfamily/Winged helix DNA-binding domain"/>
    <property type="match status" value="1"/>
</dbReference>